<dbReference type="PANTHER" id="PTHR28027:SF1">
    <property type="entry name" value="CAMP INDEPENDENT REGULATORY PROTEIN (AFU_ORTHOLOGUE AFUA_3G09640)"/>
    <property type="match status" value="1"/>
</dbReference>
<dbReference type="OrthoDB" id="5572844at2759"/>
<dbReference type="STRING" id="559304.G8YIN1"/>
<dbReference type="InParanoid" id="G8YIN1"/>
<dbReference type="EMBL" id="FO082053">
    <property type="protein sequence ID" value="CCE80176.1"/>
    <property type="molecule type" value="Genomic_DNA"/>
</dbReference>
<dbReference type="Proteomes" id="UP000005222">
    <property type="component" value="Chromosome G"/>
</dbReference>
<dbReference type="EMBL" id="FO082052">
    <property type="protein sequence ID" value="CCE80941.1"/>
    <property type="molecule type" value="Genomic_DNA"/>
</dbReference>
<name>G8YIN1_PICSO</name>
<keyword evidence="3" id="KW-1185">Reference proteome</keyword>
<protein>
    <submittedName>
        <fullName evidence="1">Piso0_003278 protein</fullName>
    </submittedName>
</protein>
<dbReference type="OMA" id="RINWIDI"/>
<accession>G8YIN1</accession>
<sequence>MHIISEFSSNDGRSLETYRGQVWSIKDTLLIFEGIRLGILHKVSRRLDDRERQLIGPNMVFAWNESECGMKRWTDGKSWSTSKVQGPFLVYTELDETKSVARKGLIKQSFSLKTKQNEKLHLIAYLDPEDHSPCRVPSSDPLLQTLHISPSVYHSSHLLVDDLAKENSCAFRFSSLPGSTRESYSSVSPSAKVAYLPPPTRMYYSWAVAGNNLPQRPEPNYQHSPSQLNYADQYSFQPNTSGLPRTLVPLVCPSNGARYSSYNYNSDDTQILHTLDKSFRT</sequence>
<dbReference type="AlphaFoldDB" id="G8YIN1"/>
<organism evidence="1 3">
    <name type="scientific">Pichia sorbitophila (strain ATCC MYA-4447 / BCRC 22081 / CBS 7064 / NBRC 10061 / NRRL Y-12695)</name>
    <name type="common">Hybrid yeast</name>
    <dbReference type="NCBI Taxonomy" id="559304"/>
    <lineage>
        <taxon>Eukaryota</taxon>
        <taxon>Fungi</taxon>
        <taxon>Dikarya</taxon>
        <taxon>Ascomycota</taxon>
        <taxon>Saccharomycotina</taxon>
        <taxon>Pichiomycetes</taxon>
        <taxon>Debaryomycetaceae</taxon>
        <taxon>Millerozyma</taxon>
    </lineage>
</organism>
<dbReference type="GO" id="GO:0003677">
    <property type="term" value="F:DNA binding"/>
    <property type="evidence" value="ECO:0007669"/>
    <property type="project" value="TreeGrafter"/>
</dbReference>
<evidence type="ECO:0000313" key="3">
    <source>
        <dbReference type="Proteomes" id="UP000005222"/>
    </source>
</evidence>
<dbReference type="Pfam" id="PF09729">
    <property type="entry name" value="Gti1_Pac2"/>
    <property type="match status" value="1"/>
</dbReference>
<dbReference type="HOGENOM" id="CLU_990836_0_0_1"/>
<proteinExistence type="predicted"/>
<gene>
    <name evidence="1" type="primary">Piso0_003278</name>
    <name evidence="1" type="ORF">GNLVRS01_PISO0G08806g</name>
    <name evidence="2" type="ORF">GNLVRS01_PISO0H08807g</name>
</gene>
<dbReference type="PANTHER" id="PTHR28027">
    <property type="entry name" value="TRANSCRIPTIONAL REGULATOR MIT1"/>
    <property type="match status" value="1"/>
</dbReference>
<reference evidence="3" key="2">
    <citation type="journal article" date="2012" name="G3 (Bethesda)">
        <title>Pichia sorbitophila, an interspecies yeast hybrid reveals early steps of genome resolution following polyploidization.</title>
        <authorList>
            <person name="Leh Louis V."/>
            <person name="Despons L."/>
            <person name="Friedrich A."/>
            <person name="Martin T."/>
            <person name="Durrens P."/>
            <person name="Casaregola S."/>
            <person name="Neuveglise C."/>
            <person name="Fairhead C."/>
            <person name="Marck C."/>
            <person name="Cruz J.A."/>
            <person name="Straub M.L."/>
            <person name="Kugler V."/>
            <person name="Sacerdot C."/>
            <person name="Uzunov Z."/>
            <person name="Thierry A."/>
            <person name="Weiss S."/>
            <person name="Bleykasten C."/>
            <person name="De Montigny J."/>
            <person name="Jacques N."/>
            <person name="Jung P."/>
            <person name="Lemaire M."/>
            <person name="Mallet S."/>
            <person name="Morel G."/>
            <person name="Richard G.F."/>
            <person name="Sarkar A."/>
            <person name="Savel G."/>
            <person name="Schacherer J."/>
            <person name="Seret M.L."/>
            <person name="Talla E."/>
            <person name="Samson G."/>
            <person name="Jubin C."/>
            <person name="Poulain J."/>
            <person name="Vacherie B."/>
            <person name="Barbe V."/>
            <person name="Pelletier E."/>
            <person name="Sherman D.J."/>
            <person name="Westhof E."/>
            <person name="Weissenbach J."/>
            <person name="Baret P.V."/>
            <person name="Wincker P."/>
            <person name="Gaillardin C."/>
            <person name="Dujon B."/>
            <person name="Souciet J.L."/>
        </authorList>
    </citation>
    <scope>NUCLEOTIDE SEQUENCE [LARGE SCALE GENOMIC DNA]</scope>
    <source>
        <strain evidence="3">ATCC MYA-4447 / BCRC 22081 / CBS 7064 / NBRC 10061 / NRRL Y-12695</strain>
    </source>
</reference>
<dbReference type="Proteomes" id="UP000005222">
    <property type="component" value="Chromosome H"/>
</dbReference>
<reference evidence="1" key="1">
    <citation type="submission" date="2011-10" db="EMBL/GenBank/DDBJ databases">
        <authorList>
            <person name="Genoscope - CEA"/>
        </authorList>
    </citation>
    <scope>NUCLEOTIDE SEQUENCE</scope>
</reference>
<dbReference type="InterPro" id="IPR018608">
    <property type="entry name" value="Gti1/Pac2"/>
</dbReference>
<evidence type="ECO:0000313" key="1">
    <source>
        <dbReference type="EMBL" id="CCE80176.1"/>
    </source>
</evidence>
<evidence type="ECO:0000313" key="2">
    <source>
        <dbReference type="EMBL" id="CCE80941.1"/>
    </source>
</evidence>
<dbReference type="eggNOG" id="KOG4476">
    <property type="taxonomic scope" value="Eukaryota"/>
</dbReference>